<evidence type="ECO:0000313" key="4">
    <source>
        <dbReference type="EMBL" id="GIE47572.1"/>
    </source>
</evidence>
<evidence type="ECO:0000313" key="5">
    <source>
        <dbReference type="Proteomes" id="UP000647172"/>
    </source>
</evidence>
<dbReference type="SUPFAM" id="SSF55729">
    <property type="entry name" value="Acyl-CoA N-acyltransferases (Nat)"/>
    <property type="match status" value="1"/>
</dbReference>
<protein>
    <submittedName>
        <fullName evidence="4">GNAT family acetyltransferase</fullName>
    </submittedName>
</protein>
<dbReference type="PROSITE" id="PS51186">
    <property type="entry name" value="GNAT"/>
    <property type="match status" value="1"/>
</dbReference>
<dbReference type="Gene3D" id="3.40.630.30">
    <property type="match status" value="1"/>
</dbReference>
<sequence>MAQVIFRRATRADVPAILALLDDDEIARSRAAGPSPGPDDPTAGALTPEAVDAALWAAFEAIDADPRNELIVADAGGAVVGTCQLTFIPSLSRRGAERMTIEAVRVRGDRRGHGIGREMMLWSLARARERGCGLAQLTTDKRRADAHRFYTSLGFAASHEGFKIGL</sequence>
<evidence type="ECO:0000256" key="1">
    <source>
        <dbReference type="ARBA" id="ARBA00022679"/>
    </source>
</evidence>
<accession>A0A919MKC1</accession>
<dbReference type="EMBL" id="BOMQ01000014">
    <property type="protein sequence ID" value="GIE47572.1"/>
    <property type="molecule type" value="Genomic_DNA"/>
</dbReference>
<dbReference type="InterPro" id="IPR000182">
    <property type="entry name" value="GNAT_dom"/>
</dbReference>
<evidence type="ECO:0000259" key="3">
    <source>
        <dbReference type="PROSITE" id="PS51186"/>
    </source>
</evidence>
<name>A0A919MKC1_9ACTN</name>
<dbReference type="GO" id="GO:0016747">
    <property type="term" value="F:acyltransferase activity, transferring groups other than amino-acyl groups"/>
    <property type="evidence" value="ECO:0007669"/>
    <property type="project" value="InterPro"/>
</dbReference>
<dbReference type="CDD" id="cd04301">
    <property type="entry name" value="NAT_SF"/>
    <property type="match status" value="1"/>
</dbReference>
<keyword evidence="1" id="KW-0808">Transferase</keyword>
<gene>
    <name evidence="4" type="ORF">Ani05nite_11060</name>
</gene>
<dbReference type="PANTHER" id="PTHR43877">
    <property type="entry name" value="AMINOALKYLPHOSPHONATE N-ACETYLTRANSFERASE-RELATED-RELATED"/>
    <property type="match status" value="1"/>
</dbReference>
<keyword evidence="2" id="KW-0012">Acyltransferase</keyword>
<feature type="domain" description="N-acetyltransferase" evidence="3">
    <location>
        <begin position="4"/>
        <end position="166"/>
    </location>
</feature>
<dbReference type="RefSeq" id="WP_203765714.1">
    <property type="nucleotide sequence ID" value="NZ_BAAAYJ010000065.1"/>
</dbReference>
<reference evidence="4" key="1">
    <citation type="submission" date="2021-01" db="EMBL/GenBank/DDBJ databases">
        <title>Whole genome shotgun sequence of Actinoplanes nipponensis NBRC 14063.</title>
        <authorList>
            <person name="Komaki H."/>
            <person name="Tamura T."/>
        </authorList>
    </citation>
    <scope>NUCLEOTIDE SEQUENCE</scope>
    <source>
        <strain evidence="4">NBRC 14063</strain>
    </source>
</reference>
<dbReference type="AlphaFoldDB" id="A0A919MKC1"/>
<dbReference type="InterPro" id="IPR016181">
    <property type="entry name" value="Acyl_CoA_acyltransferase"/>
</dbReference>
<evidence type="ECO:0000256" key="2">
    <source>
        <dbReference type="ARBA" id="ARBA00023315"/>
    </source>
</evidence>
<dbReference type="InterPro" id="IPR050832">
    <property type="entry name" value="Bact_Acetyltransf"/>
</dbReference>
<dbReference type="Pfam" id="PF00583">
    <property type="entry name" value="Acetyltransf_1"/>
    <property type="match status" value="1"/>
</dbReference>
<keyword evidence="5" id="KW-1185">Reference proteome</keyword>
<comment type="caution">
    <text evidence="4">The sequence shown here is derived from an EMBL/GenBank/DDBJ whole genome shotgun (WGS) entry which is preliminary data.</text>
</comment>
<proteinExistence type="predicted"/>
<organism evidence="4 5">
    <name type="scientific">Actinoplanes nipponensis</name>
    <dbReference type="NCBI Taxonomy" id="135950"/>
    <lineage>
        <taxon>Bacteria</taxon>
        <taxon>Bacillati</taxon>
        <taxon>Actinomycetota</taxon>
        <taxon>Actinomycetes</taxon>
        <taxon>Micromonosporales</taxon>
        <taxon>Micromonosporaceae</taxon>
        <taxon>Actinoplanes</taxon>
    </lineage>
</organism>
<dbReference type="Proteomes" id="UP000647172">
    <property type="component" value="Unassembled WGS sequence"/>
</dbReference>